<reference evidence="1 2" key="1">
    <citation type="submission" date="2014-06" db="EMBL/GenBank/DDBJ databases">
        <title>Evolutionary Origins and Diversification of the Mycorrhizal Mutualists.</title>
        <authorList>
            <consortium name="DOE Joint Genome Institute"/>
            <consortium name="Mycorrhizal Genomics Consortium"/>
            <person name="Kohler A."/>
            <person name="Kuo A."/>
            <person name="Nagy L.G."/>
            <person name="Floudas D."/>
            <person name="Copeland A."/>
            <person name="Barry K.W."/>
            <person name="Cichocki N."/>
            <person name="Veneault-Fourrey C."/>
            <person name="LaButti K."/>
            <person name="Lindquist E.A."/>
            <person name="Lipzen A."/>
            <person name="Lundell T."/>
            <person name="Morin E."/>
            <person name="Murat C."/>
            <person name="Riley R."/>
            <person name="Ohm R."/>
            <person name="Sun H."/>
            <person name="Tunlid A."/>
            <person name="Henrissat B."/>
            <person name="Grigoriev I.V."/>
            <person name="Hibbett D.S."/>
            <person name="Martin F."/>
        </authorList>
    </citation>
    <scope>NUCLEOTIDE SEQUENCE [LARGE SCALE GENOMIC DNA]</scope>
    <source>
        <strain evidence="1 2">SS14</strain>
    </source>
</reference>
<dbReference type="PANTHER" id="PTHR23274:SF51">
    <property type="entry name" value="OS03G0423850 PROTEIN"/>
    <property type="match status" value="1"/>
</dbReference>
<gene>
    <name evidence="1" type="ORF">M422DRAFT_181639</name>
</gene>
<organism evidence="1 2">
    <name type="scientific">Sphaerobolus stellatus (strain SS14)</name>
    <dbReference type="NCBI Taxonomy" id="990650"/>
    <lineage>
        <taxon>Eukaryota</taxon>
        <taxon>Fungi</taxon>
        <taxon>Dikarya</taxon>
        <taxon>Basidiomycota</taxon>
        <taxon>Agaricomycotina</taxon>
        <taxon>Agaricomycetes</taxon>
        <taxon>Phallomycetidae</taxon>
        <taxon>Geastrales</taxon>
        <taxon>Sphaerobolaceae</taxon>
        <taxon>Sphaerobolus</taxon>
    </lineage>
</organism>
<dbReference type="InterPro" id="IPR027417">
    <property type="entry name" value="P-loop_NTPase"/>
</dbReference>
<dbReference type="OrthoDB" id="3353471at2759"/>
<evidence type="ECO:0000313" key="2">
    <source>
        <dbReference type="Proteomes" id="UP000054279"/>
    </source>
</evidence>
<dbReference type="Proteomes" id="UP000054279">
    <property type="component" value="Unassembled WGS sequence"/>
</dbReference>
<keyword evidence="2" id="KW-1185">Reference proteome</keyword>
<protein>
    <recommendedName>
        <fullName evidence="3">ATP-dependent DNA helicase</fullName>
    </recommendedName>
</protein>
<dbReference type="GO" id="GO:0006260">
    <property type="term" value="P:DNA replication"/>
    <property type="evidence" value="ECO:0007669"/>
    <property type="project" value="TreeGrafter"/>
</dbReference>
<dbReference type="PANTHER" id="PTHR23274">
    <property type="entry name" value="DNA HELICASE-RELATED"/>
    <property type="match status" value="1"/>
</dbReference>
<evidence type="ECO:0008006" key="3">
    <source>
        <dbReference type="Google" id="ProtNLM"/>
    </source>
</evidence>
<sequence length="162" mass="17817">MNIVAPGAVLDYAAHYPLPGLPPQTLRVKVRGIYRLMCNLSIDKGMVRNSRCVVTGLGHRLIAVRMLHGHAMDLGSDDVLIPRITFSTVLLQFSLAPAYATTFNSCQGLTLDRIGIDLTCLVFSHGQLYTALSRVQHGSHAHVHLRSRDVVTDNVTFTELLI</sequence>
<proteinExistence type="predicted"/>
<dbReference type="AlphaFoldDB" id="A0A0C9VB88"/>
<dbReference type="SUPFAM" id="SSF52540">
    <property type="entry name" value="P-loop containing nucleoside triphosphate hydrolases"/>
    <property type="match status" value="1"/>
</dbReference>
<name>A0A0C9VB88_SPHS4</name>
<dbReference type="HOGENOM" id="CLU_001324_4_3_1"/>
<dbReference type="EMBL" id="KN837196">
    <property type="protein sequence ID" value="KIJ34755.1"/>
    <property type="molecule type" value="Genomic_DNA"/>
</dbReference>
<dbReference type="GO" id="GO:0005657">
    <property type="term" value="C:replication fork"/>
    <property type="evidence" value="ECO:0007669"/>
    <property type="project" value="TreeGrafter"/>
</dbReference>
<accession>A0A0C9VB88</accession>
<evidence type="ECO:0000313" key="1">
    <source>
        <dbReference type="EMBL" id="KIJ34755.1"/>
    </source>
</evidence>